<proteinExistence type="predicted"/>
<sequence>MILKAFKEKSNQKYVNKLLSARKAVVNNNKVKVIAVLLNANEFEDFEVFRNYFKELNLNSPKHKIVAFTNDDKYEGSQWETYFTPKHFGWKGKINNIDLKAFIDEPFDVLVSYYKNGVQELDLITAASKANLKVGLSRRDERLYDLIIDINPKDIQTFKTELKKYLNILNKL</sequence>
<dbReference type="RefSeq" id="WP_320556019.1">
    <property type="nucleotide sequence ID" value="NZ_JAXDAE010000009.1"/>
</dbReference>
<reference evidence="1 2" key="1">
    <citation type="submission" date="2023-11" db="EMBL/GenBank/DDBJ databases">
        <title>Winogradskyella pelagius sp. nov., isolated from coastal sediment.</title>
        <authorList>
            <person name="Li F."/>
        </authorList>
    </citation>
    <scope>NUCLEOTIDE SEQUENCE [LARGE SCALE GENOMIC DNA]</scope>
    <source>
        <strain evidence="1 2">KCTC 23502</strain>
    </source>
</reference>
<protein>
    <submittedName>
        <fullName evidence="1">Uncharacterized protein</fullName>
    </submittedName>
</protein>
<dbReference type="InterPro" id="IPR054207">
    <property type="entry name" value="DUF6913"/>
</dbReference>
<evidence type="ECO:0000313" key="1">
    <source>
        <dbReference type="EMBL" id="MDY2587666.1"/>
    </source>
</evidence>
<gene>
    <name evidence="1" type="ORF">SNF14_09970</name>
</gene>
<dbReference type="Proteomes" id="UP001285855">
    <property type="component" value="Unassembled WGS sequence"/>
</dbReference>
<accession>A0ABU5ENN7</accession>
<dbReference type="Pfam" id="PF21857">
    <property type="entry name" value="DUF6913"/>
    <property type="match status" value="1"/>
</dbReference>
<keyword evidence="2" id="KW-1185">Reference proteome</keyword>
<comment type="caution">
    <text evidence="1">The sequence shown here is derived from an EMBL/GenBank/DDBJ whole genome shotgun (WGS) entry which is preliminary data.</text>
</comment>
<evidence type="ECO:0000313" key="2">
    <source>
        <dbReference type="Proteomes" id="UP001285855"/>
    </source>
</evidence>
<name>A0ABU5ENN7_9FLAO</name>
<dbReference type="EMBL" id="JAXDAE010000009">
    <property type="protein sequence ID" value="MDY2587666.1"/>
    <property type="molecule type" value="Genomic_DNA"/>
</dbReference>
<organism evidence="1 2">
    <name type="scientific">Winogradskyella aquimaris</name>
    <dbReference type="NCBI Taxonomy" id="864074"/>
    <lineage>
        <taxon>Bacteria</taxon>
        <taxon>Pseudomonadati</taxon>
        <taxon>Bacteroidota</taxon>
        <taxon>Flavobacteriia</taxon>
        <taxon>Flavobacteriales</taxon>
        <taxon>Flavobacteriaceae</taxon>
        <taxon>Winogradskyella</taxon>
    </lineage>
</organism>